<organism evidence="3 5">
    <name type="scientific">Anaerobacillus isosaccharinicus</name>
    <dbReference type="NCBI Taxonomy" id="1532552"/>
    <lineage>
        <taxon>Bacteria</taxon>
        <taxon>Bacillati</taxon>
        <taxon>Bacillota</taxon>
        <taxon>Bacilli</taxon>
        <taxon>Bacillales</taxon>
        <taxon>Bacillaceae</taxon>
        <taxon>Anaerobacillus</taxon>
    </lineage>
</organism>
<evidence type="ECO:0000313" key="5">
    <source>
        <dbReference type="Proteomes" id="UP000180175"/>
    </source>
</evidence>
<accession>A0A1S2LEV6</accession>
<sequence length="631" mass="71765">MKKKLIFASLAVVLIFVVALTKQQISNTAITIGKELPVVGTAENFEEILKEIEKKQQSFAKAMPAMEMSMDGAGLKSDTATSSGGSDHSTTNVQVDGVDEADRVKNDGSFIYQLRDNELVISKVNPVDEMTVVYSESFSYDDFHPYEMYVDEEHLVLIGMRPMYDAKGYYHKEFTQVKVYQLNERHNLELVREAEIEGYYSSSRKINDQMYIITNKYLPYHLLREDNSGEKVVLDEMKPTFRDTAHSEELQMVDWEKIYYFPESTEGNYLIVSGMDLGDLKKPISVSTYLGAGNTIYASTEHLYITRTHHLFEETTREKIAALIFNPSTNQETLIYKFRLNKGEATFLAEGKVEGALLNQFSMDEHNGHFRIATTNGNMWSESNPSENLLFVLNSKLEEVGSIRGIAPGERIFSARFMGDRGYIVTFKQVDPLFVLDLKDPTNPNILGELKIPGFSDYLHPYDENHLIGFGKDTEENDSGGAMVRGFKMALFDITDVNNPKEKFVEIIGDSGTHSELLYNHKALLFSKAKNIIGFPIDVYENTNNNQRSMYPSISFQGAYVYGLDLDEGFQLKTRITHYDTAVISDNNWDYQKHISRLIYIGDNLYTLSNSKIEAHDLNSFEKKGQIQFGK</sequence>
<evidence type="ECO:0000256" key="2">
    <source>
        <dbReference type="SAM" id="SignalP"/>
    </source>
</evidence>
<reference evidence="3 5" key="1">
    <citation type="submission" date="2016-10" db="EMBL/GenBank/DDBJ databases">
        <title>Draft genome sequences of four alkaliphilic bacteria belonging to the Anaerobacillus genus.</title>
        <authorList>
            <person name="Bassil N.M."/>
            <person name="Lloyd J.R."/>
        </authorList>
    </citation>
    <scope>NUCLEOTIDE SEQUENCE [LARGE SCALE GENOMIC DNA]</scope>
    <source>
        <strain evidence="3 5">NB2006</strain>
    </source>
</reference>
<reference evidence="4 5" key="2">
    <citation type="journal article" date="2017" name="Genome Announc.">
        <title>Draft Genome Sequences of Four Alkaliphilic Bacteria Belonging to the Anaerobacillus Genus.</title>
        <authorList>
            <person name="Bassil N.M."/>
            <person name="Lloyd J.R."/>
        </authorList>
    </citation>
    <scope>NUCLEOTIDE SEQUENCE [LARGE SCALE GENOMIC DNA]</scope>
    <source>
        <strain evidence="4 5">NB2006</strain>
    </source>
</reference>
<dbReference type="AlphaFoldDB" id="A0A1S2LEV6"/>
<evidence type="ECO:0000313" key="3">
    <source>
        <dbReference type="EMBL" id="OIJ11038.1"/>
    </source>
</evidence>
<dbReference type="EMBL" id="LQXD01000142">
    <property type="protein sequence ID" value="OIJ11038.1"/>
    <property type="molecule type" value="Genomic_DNA"/>
</dbReference>
<reference evidence="4 5" key="3">
    <citation type="journal article" date="2019" name="Int. J. Syst. Evol. Microbiol.">
        <title>Anaerobacillus isosaccharinicus sp. nov., an alkaliphilic bacterium which degrades isosaccharinic acid.</title>
        <authorList>
            <person name="Bassil N.M."/>
            <person name="Lloyd J.R."/>
        </authorList>
    </citation>
    <scope>NUCLEOTIDE SEQUENCE [LARGE SCALE GENOMIC DNA]</scope>
    <source>
        <strain evidence="4 5">NB2006</strain>
    </source>
</reference>
<dbReference type="EMBL" id="CP063356">
    <property type="protein sequence ID" value="QOY35468.1"/>
    <property type="molecule type" value="Genomic_DNA"/>
</dbReference>
<name>A0A1S2LEV6_9BACI</name>
<dbReference type="KEGG" id="aia:AWH56_022730"/>
<dbReference type="Proteomes" id="UP000180175">
    <property type="component" value="Chromosome"/>
</dbReference>
<dbReference type="OrthoDB" id="9778998at2"/>
<dbReference type="RefSeq" id="WP_071318068.1">
    <property type="nucleotide sequence ID" value="NZ_CP063356.2"/>
</dbReference>
<dbReference type="InterPro" id="IPR019198">
    <property type="entry name" value="Beta_propeller_containing"/>
</dbReference>
<keyword evidence="2" id="KW-0732">Signal</keyword>
<feature type="region of interest" description="Disordered" evidence="1">
    <location>
        <begin position="73"/>
        <end position="94"/>
    </location>
</feature>
<evidence type="ECO:0000313" key="4">
    <source>
        <dbReference type="EMBL" id="QOY35468.1"/>
    </source>
</evidence>
<proteinExistence type="predicted"/>
<protein>
    <submittedName>
        <fullName evidence="4">Beta-propeller domain-containing protein</fullName>
    </submittedName>
</protein>
<dbReference type="InterPro" id="IPR014441">
    <property type="entry name" value="UCP006425_b-propeller"/>
</dbReference>
<feature type="signal peptide" evidence="2">
    <location>
        <begin position="1"/>
        <end position="19"/>
    </location>
</feature>
<reference evidence="4" key="4">
    <citation type="submission" date="2020-10" db="EMBL/GenBank/DDBJ databases">
        <authorList>
            <person name="Bassil N.M."/>
            <person name="Lloyd J.R."/>
        </authorList>
    </citation>
    <scope>NUCLEOTIDE SEQUENCE</scope>
    <source>
        <strain evidence="4">NB2006</strain>
    </source>
</reference>
<feature type="compositionally biased region" description="Polar residues" evidence="1">
    <location>
        <begin position="78"/>
        <end position="94"/>
    </location>
</feature>
<dbReference type="Pfam" id="PF09826">
    <property type="entry name" value="Beta_propel"/>
    <property type="match status" value="1"/>
</dbReference>
<dbReference type="PIRSF" id="PIRSF006425">
    <property type="entry name" value="UCP006425_WD40"/>
    <property type="match status" value="1"/>
</dbReference>
<keyword evidence="5" id="KW-1185">Reference proteome</keyword>
<gene>
    <name evidence="4" type="ORF">AWH56_022730</name>
    <name evidence="3" type="ORF">AWH56_16295</name>
</gene>
<feature type="chain" id="PRO_5038296478" evidence="2">
    <location>
        <begin position="20"/>
        <end position="631"/>
    </location>
</feature>
<evidence type="ECO:0000256" key="1">
    <source>
        <dbReference type="SAM" id="MobiDB-lite"/>
    </source>
</evidence>